<feature type="transmembrane region" description="Helical" evidence="1">
    <location>
        <begin position="7"/>
        <end position="28"/>
    </location>
</feature>
<dbReference type="EMBL" id="FQVO01000010">
    <property type="protein sequence ID" value="SHF18015.1"/>
    <property type="molecule type" value="Genomic_DNA"/>
</dbReference>
<keyword evidence="1" id="KW-0472">Membrane</keyword>
<proteinExistence type="predicted"/>
<keyword evidence="3" id="KW-1185">Reference proteome</keyword>
<keyword evidence="1" id="KW-1133">Transmembrane helix</keyword>
<reference evidence="3" key="1">
    <citation type="submission" date="2016-11" db="EMBL/GenBank/DDBJ databases">
        <authorList>
            <person name="Varghese N."/>
            <person name="Submissions S."/>
        </authorList>
    </citation>
    <scope>NUCLEOTIDE SEQUENCE [LARGE SCALE GENOMIC DNA]</scope>
    <source>
        <strain evidence="3">DSM 26898</strain>
    </source>
</reference>
<evidence type="ECO:0000313" key="2">
    <source>
        <dbReference type="EMBL" id="SHF18015.1"/>
    </source>
</evidence>
<sequence>MIKTIKILWIFYLKLLIPALLFSLLLAFQTGFSIGNFGFCFLVMLPAFHFLIYELRLKREYVFFANFGFSRASLWIITASIGFVINIISKLL</sequence>
<dbReference type="RefSeq" id="WP_072885301.1">
    <property type="nucleotide sequence ID" value="NZ_FQVO01000010.1"/>
</dbReference>
<dbReference type="AlphaFoldDB" id="A0A1M4ZJ71"/>
<evidence type="ECO:0000256" key="1">
    <source>
        <dbReference type="SAM" id="Phobius"/>
    </source>
</evidence>
<dbReference type="Proteomes" id="UP000184236">
    <property type="component" value="Unassembled WGS sequence"/>
</dbReference>
<gene>
    <name evidence="2" type="ORF">SAMN05444408_11070</name>
</gene>
<accession>A0A1M4ZJ71</accession>
<keyword evidence="1" id="KW-0812">Transmembrane</keyword>
<evidence type="ECO:0000313" key="3">
    <source>
        <dbReference type="Proteomes" id="UP000184236"/>
    </source>
</evidence>
<name>A0A1M4ZJ71_9FLAO</name>
<dbReference type="OrthoDB" id="1263605at2"/>
<feature type="transmembrane region" description="Helical" evidence="1">
    <location>
        <begin position="34"/>
        <end position="52"/>
    </location>
</feature>
<dbReference type="STRING" id="1302685.SAMN05444408_11070"/>
<organism evidence="2 3">
    <name type="scientific">Chryseobacterium takakiae</name>
    <dbReference type="NCBI Taxonomy" id="1302685"/>
    <lineage>
        <taxon>Bacteria</taxon>
        <taxon>Pseudomonadati</taxon>
        <taxon>Bacteroidota</taxon>
        <taxon>Flavobacteriia</taxon>
        <taxon>Flavobacteriales</taxon>
        <taxon>Weeksellaceae</taxon>
        <taxon>Chryseobacterium group</taxon>
        <taxon>Chryseobacterium</taxon>
    </lineage>
</organism>
<protein>
    <submittedName>
        <fullName evidence="2">Uncharacterized protein</fullName>
    </submittedName>
</protein>
<feature type="transmembrane region" description="Helical" evidence="1">
    <location>
        <begin position="72"/>
        <end position="89"/>
    </location>
</feature>